<dbReference type="EMBL" id="AZDZ01000019">
    <property type="protein sequence ID" value="KRK79299.1"/>
    <property type="molecule type" value="Genomic_DNA"/>
</dbReference>
<dbReference type="PANTHER" id="PTHR39161:SF1">
    <property type="entry name" value="ADAPTER PROTEIN MECA 1"/>
    <property type="match status" value="1"/>
</dbReference>
<dbReference type="PIRSF" id="PIRSF029008">
    <property type="entry name" value="MecA"/>
    <property type="match status" value="1"/>
</dbReference>
<dbReference type="HAMAP" id="MF_01124">
    <property type="entry name" value="MecA"/>
    <property type="match status" value="1"/>
</dbReference>
<evidence type="ECO:0000256" key="2">
    <source>
        <dbReference type="HAMAP-Rule" id="MF_01124"/>
    </source>
</evidence>
<comment type="domain">
    <text evidence="2">The N-terminal domain probably binds unfolded/aggregated proteins; the C-terminal domain interacts with ClpC.</text>
</comment>
<dbReference type="STRING" id="1423775.FD03_GL001665"/>
<evidence type="ECO:0000256" key="1">
    <source>
        <dbReference type="ARBA" id="ARBA00005397"/>
    </source>
</evidence>
<dbReference type="PATRIC" id="fig|1423775.4.peg.1697"/>
<name>A0A0R1KCS6_9LACO</name>
<sequence>MEMDRLNENTIRVILSTQDLQDRGVTVLDLLGNKKQIESFFYSILDEVDKDHVFSNNEPVTFQIMPNKQGLELLISKSDDVDGAGSLPLNTLQNSNDEDTDNNQFEYDNAKLGNAEYDEDTAPYLNDPDTPTKAIIVEFKDFEDYVQLADLLHLESGVSNLWEYQGKYYLQLILFTDEMHDMTYNDVMAMLSEYSFKTKVTAAVLSEYGKEVMSNTALELTRHYFKN</sequence>
<dbReference type="OrthoDB" id="2360201at2"/>
<reference evidence="3 4" key="1">
    <citation type="journal article" date="2015" name="Genome Announc.">
        <title>Expanding the biotechnology potential of lactobacilli through comparative genomics of 213 strains and associated genera.</title>
        <authorList>
            <person name="Sun Z."/>
            <person name="Harris H.M."/>
            <person name="McCann A."/>
            <person name="Guo C."/>
            <person name="Argimon S."/>
            <person name="Zhang W."/>
            <person name="Yang X."/>
            <person name="Jeffery I.B."/>
            <person name="Cooney J.C."/>
            <person name="Kagawa T.F."/>
            <person name="Liu W."/>
            <person name="Song Y."/>
            <person name="Salvetti E."/>
            <person name="Wrobel A."/>
            <person name="Rasinkangas P."/>
            <person name="Parkhill J."/>
            <person name="Rea M.C."/>
            <person name="O'Sullivan O."/>
            <person name="Ritari J."/>
            <person name="Douillard F.P."/>
            <person name="Paul Ross R."/>
            <person name="Yang R."/>
            <person name="Briner A.E."/>
            <person name="Felis G.E."/>
            <person name="de Vos W.M."/>
            <person name="Barrangou R."/>
            <person name="Klaenhammer T.R."/>
            <person name="Caufield P.W."/>
            <person name="Cui Y."/>
            <person name="Zhang H."/>
            <person name="O'Toole P.W."/>
        </authorList>
    </citation>
    <scope>NUCLEOTIDE SEQUENCE [LARGE SCALE GENOMIC DNA]</scope>
    <source>
        <strain evidence="3 4">DSM 19682</strain>
    </source>
</reference>
<dbReference type="Gene3D" id="3.30.70.1950">
    <property type="match status" value="1"/>
</dbReference>
<dbReference type="eggNOG" id="COG4862">
    <property type="taxonomic scope" value="Bacteria"/>
</dbReference>
<dbReference type="Pfam" id="PF05389">
    <property type="entry name" value="MecA"/>
    <property type="match status" value="1"/>
</dbReference>
<comment type="function">
    <text evidence="2">Enables the recognition and targeting of unfolded and aggregated proteins to the ClpC protease or to other proteins involved in proteolysis.</text>
</comment>
<protein>
    <recommendedName>
        <fullName evidence="2">Adapter protein MecA</fullName>
    </recommendedName>
</protein>
<dbReference type="AlphaFoldDB" id="A0A0R1KCS6"/>
<comment type="subunit">
    <text evidence="2">Homodimer.</text>
</comment>
<accession>A0A0R1KCS6</accession>
<dbReference type="GO" id="GO:0030674">
    <property type="term" value="F:protein-macromolecule adaptor activity"/>
    <property type="evidence" value="ECO:0007669"/>
    <property type="project" value="UniProtKB-UniRule"/>
</dbReference>
<dbReference type="InterPro" id="IPR008681">
    <property type="entry name" value="Neg-reg_MecA"/>
</dbReference>
<dbReference type="Proteomes" id="UP000051248">
    <property type="component" value="Unassembled WGS sequence"/>
</dbReference>
<dbReference type="PANTHER" id="PTHR39161">
    <property type="entry name" value="ADAPTER PROTEIN MECA"/>
    <property type="match status" value="1"/>
</dbReference>
<proteinExistence type="inferred from homology"/>
<comment type="similarity">
    <text evidence="1 2">Belongs to the MecA family.</text>
</comment>
<organism evidence="3 4">
    <name type="scientific">Companilactobacillus nodensis DSM 19682 = JCM 14932 = NBRC 107160</name>
    <dbReference type="NCBI Taxonomy" id="1423775"/>
    <lineage>
        <taxon>Bacteria</taxon>
        <taxon>Bacillati</taxon>
        <taxon>Bacillota</taxon>
        <taxon>Bacilli</taxon>
        <taxon>Lactobacillales</taxon>
        <taxon>Lactobacillaceae</taxon>
        <taxon>Companilactobacillus</taxon>
    </lineage>
</organism>
<gene>
    <name evidence="2" type="primary">mecA</name>
    <name evidence="3" type="ORF">FD03_GL001665</name>
</gene>
<dbReference type="RefSeq" id="WP_025023193.1">
    <property type="nucleotide sequence ID" value="NZ_AZDZ01000019.1"/>
</dbReference>
<dbReference type="InterPro" id="IPR038471">
    <property type="entry name" value="MecA_C_sf"/>
</dbReference>
<comment type="caution">
    <text evidence="3">The sequence shown here is derived from an EMBL/GenBank/DDBJ whole genome shotgun (WGS) entry which is preliminary data.</text>
</comment>
<evidence type="ECO:0000313" key="3">
    <source>
        <dbReference type="EMBL" id="KRK79299.1"/>
    </source>
</evidence>
<keyword evidence="4" id="KW-1185">Reference proteome</keyword>
<evidence type="ECO:0000313" key="4">
    <source>
        <dbReference type="Proteomes" id="UP000051248"/>
    </source>
</evidence>